<keyword evidence="1" id="KW-0472">Membrane</keyword>
<dbReference type="AlphaFoldDB" id="B3QM64"/>
<evidence type="ECO:0000313" key="2">
    <source>
        <dbReference type="EMBL" id="ACF11017.1"/>
    </source>
</evidence>
<organism evidence="2 3">
    <name type="scientific">Chlorobaculum parvum (strain DSM 263 / NCIMB 8327)</name>
    <name type="common">Chlorobium vibrioforme subsp. thiosulfatophilum</name>
    <dbReference type="NCBI Taxonomy" id="517417"/>
    <lineage>
        <taxon>Bacteria</taxon>
        <taxon>Pseudomonadati</taxon>
        <taxon>Chlorobiota</taxon>
        <taxon>Chlorobiia</taxon>
        <taxon>Chlorobiales</taxon>
        <taxon>Chlorobiaceae</taxon>
        <taxon>Chlorobaculum</taxon>
    </lineage>
</organism>
<evidence type="ECO:0000256" key="1">
    <source>
        <dbReference type="SAM" id="Phobius"/>
    </source>
</evidence>
<feature type="transmembrane region" description="Helical" evidence="1">
    <location>
        <begin position="12"/>
        <end position="31"/>
    </location>
</feature>
<keyword evidence="1" id="KW-1133">Transmembrane helix</keyword>
<gene>
    <name evidence="2" type="ordered locus">Cpar_0597</name>
</gene>
<dbReference type="KEGG" id="cpc:Cpar_0597"/>
<dbReference type="EMBL" id="CP001099">
    <property type="protein sequence ID" value="ACF11017.1"/>
    <property type="molecule type" value="Genomic_DNA"/>
</dbReference>
<evidence type="ECO:0000313" key="3">
    <source>
        <dbReference type="Proteomes" id="UP000008811"/>
    </source>
</evidence>
<reference evidence="2" key="1">
    <citation type="submission" date="2008-06" db="EMBL/GenBank/DDBJ databases">
        <title>Complete sequence of Chlorobaculum parvum NCIB 8327.</title>
        <authorList>
            <consortium name="US DOE Joint Genome Institute"/>
            <person name="Lucas S."/>
            <person name="Copeland A."/>
            <person name="Lapidus A."/>
            <person name="Glavina del Rio T."/>
            <person name="Dalin E."/>
            <person name="Tice H."/>
            <person name="Bruce D."/>
            <person name="Goodwin L."/>
            <person name="Pitluck S."/>
            <person name="Schmutz J."/>
            <person name="Larimer F."/>
            <person name="Land M."/>
            <person name="Hauser L."/>
            <person name="Kyrpides N."/>
            <person name="Mikhailova N."/>
            <person name="Zhao F."/>
            <person name="Li T."/>
            <person name="Liu Z."/>
            <person name="Overmann J."/>
            <person name="Bryant D.A."/>
            <person name="Richardson P."/>
        </authorList>
    </citation>
    <scope>NUCLEOTIDE SEQUENCE [LARGE SCALE GENOMIC DNA]</scope>
    <source>
        <strain evidence="2">NCIB 8327</strain>
    </source>
</reference>
<dbReference type="HOGENOM" id="CLU_2804624_0_0_10"/>
<sequence>MKGADRLREESLANLSMIVSFFSVIFLHSIAWSVSSVRQGDYIANYLLVVWHFYAPSLCRIRVNHGI</sequence>
<keyword evidence="1" id="KW-0812">Transmembrane</keyword>
<keyword evidence="3" id="KW-1185">Reference proteome</keyword>
<name>B3QM64_CHLP8</name>
<protein>
    <submittedName>
        <fullName evidence="2">Uncharacterized protein</fullName>
    </submittedName>
</protein>
<accession>B3QM64</accession>
<proteinExistence type="predicted"/>
<dbReference type="Proteomes" id="UP000008811">
    <property type="component" value="Chromosome"/>
</dbReference>